<evidence type="ECO:0000256" key="1">
    <source>
        <dbReference type="ARBA" id="ARBA00022598"/>
    </source>
</evidence>
<evidence type="ECO:0000256" key="5">
    <source>
        <dbReference type="ARBA" id="ARBA00049274"/>
    </source>
</evidence>
<protein>
    <recommendedName>
        <fullName evidence="4">Tubulin--tyrosine ligase-like protein 5</fullName>
    </recommendedName>
</protein>
<dbReference type="InterPro" id="IPR004344">
    <property type="entry name" value="TTL/TTLL_fam"/>
</dbReference>
<dbReference type="GO" id="GO:0005524">
    <property type="term" value="F:ATP binding"/>
    <property type="evidence" value="ECO:0007669"/>
    <property type="project" value="UniProtKB-KW"/>
</dbReference>
<dbReference type="PANTHER" id="PTHR12241">
    <property type="entry name" value="TUBULIN POLYGLUTAMYLASE"/>
    <property type="match status" value="1"/>
</dbReference>
<evidence type="ECO:0000256" key="4">
    <source>
        <dbReference type="ARBA" id="ARBA00041448"/>
    </source>
</evidence>
<comment type="catalytic activity">
    <reaction evidence="5">
        <text>L-glutamyl-[protein] + L-glutamate + ATP = gamma-L-glutamyl-L-glutamyl-[protein] + ADP + phosphate + H(+)</text>
        <dbReference type="Rhea" id="RHEA:60144"/>
        <dbReference type="Rhea" id="RHEA-COMP:10208"/>
        <dbReference type="Rhea" id="RHEA-COMP:15517"/>
        <dbReference type="ChEBI" id="CHEBI:15378"/>
        <dbReference type="ChEBI" id="CHEBI:29973"/>
        <dbReference type="ChEBI" id="CHEBI:29985"/>
        <dbReference type="ChEBI" id="CHEBI:30616"/>
        <dbReference type="ChEBI" id="CHEBI:43474"/>
        <dbReference type="ChEBI" id="CHEBI:143622"/>
        <dbReference type="ChEBI" id="CHEBI:456216"/>
    </reaction>
    <physiologicalReaction direction="left-to-right" evidence="5">
        <dbReference type="Rhea" id="RHEA:60145"/>
    </physiologicalReaction>
</comment>
<accession>A0AAD1XVM2</accession>
<gene>
    <name evidence="7" type="ORF">ECRASSUSDP1_LOCUS20498</name>
</gene>
<evidence type="ECO:0000256" key="3">
    <source>
        <dbReference type="ARBA" id="ARBA00022840"/>
    </source>
</evidence>
<dbReference type="Gene3D" id="3.30.470.20">
    <property type="entry name" value="ATP-grasp fold, B domain"/>
    <property type="match status" value="1"/>
</dbReference>
<dbReference type="EMBL" id="CAMPGE010020908">
    <property type="protein sequence ID" value="CAI2379090.1"/>
    <property type="molecule type" value="Genomic_DNA"/>
</dbReference>
<keyword evidence="2" id="KW-0547">Nucleotide-binding</keyword>
<keyword evidence="8" id="KW-1185">Reference proteome</keyword>
<feature type="region of interest" description="Disordered" evidence="6">
    <location>
        <begin position="113"/>
        <end position="148"/>
    </location>
</feature>
<dbReference type="GO" id="GO:0036064">
    <property type="term" value="C:ciliary basal body"/>
    <property type="evidence" value="ECO:0007669"/>
    <property type="project" value="TreeGrafter"/>
</dbReference>
<feature type="compositionally biased region" description="Polar residues" evidence="6">
    <location>
        <begin position="696"/>
        <end position="707"/>
    </location>
</feature>
<reference evidence="7" key="1">
    <citation type="submission" date="2023-07" db="EMBL/GenBank/DDBJ databases">
        <authorList>
            <consortium name="AG Swart"/>
            <person name="Singh M."/>
            <person name="Singh A."/>
            <person name="Seah K."/>
            <person name="Emmerich C."/>
        </authorList>
    </citation>
    <scope>NUCLEOTIDE SEQUENCE</scope>
    <source>
        <strain evidence="7">DP1</strain>
    </source>
</reference>
<dbReference type="GO" id="GO:0000226">
    <property type="term" value="P:microtubule cytoskeleton organization"/>
    <property type="evidence" value="ECO:0007669"/>
    <property type="project" value="TreeGrafter"/>
</dbReference>
<keyword evidence="3" id="KW-0067">ATP-binding</keyword>
<proteinExistence type="predicted"/>
<dbReference type="Pfam" id="PF03133">
    <property type="entry name" value="TTL"/>
    <property type="match status" value="1"/>
</dbReference>
<dbReference type="GO" id="GO:0070740">
    <property type="term" value="F:tubulin-glutamic acid ligase activity"/>
    <property type="evidence" value="ECO:0007669"/>
    <property type="project" value="TreeGrafter"/>
</dbReference>
<evidence type="ECO:0000313" key="7">
    <source>
        <dbReference type="EMBL" id="CAI2379090.1"/>
    </source>
</evidence>
<keyword evidence="1" id="KW-0436">Ligase</keyword>
<dbReference type="Proteomes" id="UP001295684">
    <property type="component" value="Unassembled WGS sequence"/>
</dbReference>
<evidence type="ECO:0000313" key="8">
    <source>
        <dbReference type="Proteomes" id="UP001295684"/>
    </source>
</evidence>
<feature type="region of interest" description="Disordered" evidence="6">
    <location>
        <begin position="693"/>
        <end position="721"/>
    </location>
</feature>
<feature type="region of interest" description="Disordered" evidence="6">
    <location>
        <begin position="876"/>
        <end position="916"/>
    </location>
</feature>
<feature type="compositionally biased region" description="Basic and acidic residues" evidence="6">
    <location>
        <begin position="892"/>
        <end position="916"/>
    </location>
</feature>
<name>A0AAD1XVM2_EUPCR</name>
<dbReference type="AlphaFoldDB" id="A0AAD1XVM2"/>
<dbReference type="GO" id="GO:0015631">
    <property type="term" value="F:tubulin binding"/>
    <property type="evidence" value="ECO:0007669"/>
    <property type="project" value="TreeGrafter"/>
</dbReference>
<dbReference type="PROSITE" id="PS51221">
    <property type="entry name" value="TTL"/>
    <property type="match status" value="1"/>
</dbReference>
<feature type="compositionally biased region" description="Low complexity" evidence="6">
    <location>
        <begin position="113"/>
        <end position="133"/>
    </location>
</feature>
<organism evidence="7 8">
    <name type="scientific">Euplotes crassus</name>
    <dbReference type="NCBI Taxonomy" id="5936"/>
    <lineage>
        <taxon>Eukaryota</taxon>
        <taxon>Sar</taxon>
        <taxon>Alveolata</taxon>
        <taxon>Ciliophora</taxon>
        <taxon>Intramacronucleata</taxon>
        <taxon>Spirotrichea</taxon>
        <taxon>Hypotrichia</taxon>
        <taxon>Euplotida</taxon>
        <taxon>Euplotidae</taxon>
        <taxon>Moneuplotes</taxon>
    </lineage>
</organism>
<dbReference type="SUPFAM" id="SSF56059">
    <property type="entry name" value="Glutathione synthetase ATP-binding domain-like"/>
    <property type="match status" value="1"/>
</dbReference>
<evidence type="ECO:0000256" key="6">
    <source>
        <dbReference type="SAM" id="MobiDB-lite"/>
    </source>
</evidence>
<evidence type="ECO:0000256" key="2">
    <source>
        <dbReference type="ARBA" id="ARBA00022741"/>
    </source>
</evidence>
<dbReference type="PANTHER" id="PTHR12241:SF145">
    <property type="entry name" value="TUBULIN POLYGLUTAMYLASE TTLL5"/>
    <property type="match status" value="1"/>
</dbReference>
<sequence length="916" mass="104160">MEEKPTSGSMAQAKTAGGNYKNEYATISATSSTAENPALQRLNHLQKMEKKSWKGIKAEYTGRPGTCTLLNKKRFFPVSEFQKENDNQNKIFMAALSKLAELEVKKKKSAATSSASSAMSAASPSNAASSAGSTKDGSYASKSSTKAGTGAKSLQDYVSFRPIKEHQWVSGPPSTHLYTRGGSTDYSELSYKLLKCEARCVRSTLETHGFVYTESHDWNVLWIVSMGKPYLYDGLNEYQKINHFPQSYELTRKDKLCLNVLKMQEKFGKMNFYIIPDTFLLPDEFADFFAEFHQAKNNEGRKPLWIVKPNGSCQGKGIYLVDDINDIDLDDSCIISKYIPNPLLINGHKFDLRIYVLVTSWDPLRVYVYKEGLTRFATEEYTTSTNKKSRYVHLTNYSLNKKNANWKTNEDIERDDYGFKWSITALCKHLEQIGIDMNLLWSKVYDVIIKALLCGEHPILTAMKRNLSYRTNCFELFGFDIIFDSDLKPWLLEINLSPSLSHDSPLDFTIKTNLVADTFNLVGVHKFDRRRESMNKMKNRMKGQYKGKGGYTTKTGGSNLKGLFSDEGEEGIKFGGLSKEMERLINDSDCDKEFKELMKKMARLKNRDLIKETITEYERRGNFVRIFPAPGCNEYEKYFQYQKTINRYIYKVLFDGGLISKQDIDLKTNYKLNYDVPKLSSYQQVREEAKGVKVRSSVTGSDASTADDSNKLPKISKKPSDNSKVVITGDDVLIEYVSRLIRKCYDENKIVPKDLGCIENFISHYVWHEEDLPKATIQNRLKNRLDEMVSRRKKLLKTLCKKELIAGNYSGSEGSSTIQAMIDQKEKQKSSLLENFNVSYLEEMLKSTTKSIAKDVVSTLINTERSGVLVNMQKREKSMKGSDTTGVPGISDPEKIKSMSIPEKKKVIPGRSDFKS</sequence>
<comment type="caution">
    <text evidence="7">The sequence shown here is derived from an EMBL/GenBank/DDBJ whole genome shotgun (WGS) entry which is preliminary data.</text>
</comment>